<dbReference type="InterPro" id="IPR038694">
    <property type="entry name" value="DUF427_sf"/>
</dbReference>
<evidence type="ECO:0000313" key="2">
    <source>
        <dbReference type="EMBL" id="MQS10867.1"/>
    </source>
</evidence>
<reference evidence="2 3" key="1">
    <citation type="submission" date="2019-09" db="EMBL/GenBank/DDBJ databases">
        <title>Genome Sequences of Streptomyces kaniharaensis ATCC 21070.</title>
        <authorList>
            <person name="Zhu W."/>
            <person name="De Crecy-Lagard V."/>
            <person name="Richards N.G."/>
        </authorList>
    </citation>
    <scope>NUCLEOTIDE SEQUENCE [LARGE SCALE GENOMIC DNA]</scope>
    <source>
        <strain evidence="2 3">SF-557</strain>
    </source>
</reference>
<feature type="domain" description="DUF427" evidence="1">
    <location>
        <begin position="3"/>
        <end position="88"/>
    </location>
</feature>
<sequence>MTTASWQGTVIAESDDTTVVEGNHYFPADSVRGEYLRPSDTTTVCGWKGTASYYTLHVNGQTNPDAAWYYDDPKPEAEHVRGRVAFWRGVEITDRQLTD</sequence>
<name>A0A6N7KKK6_9ACTN</name>
<organism evidence="2 3">
    <name type="scientific">Streptomyces kaniharaensis</name>
    <dbReference type="NCBI Taxonomy" id="212423"/>
    <lineage>
        <taxon>Bacteria</taxon>
        <taxon>Bacillati</taxon>
        <taxon>Actinomycetota</taxon>
        <taxon>Actinomycetes</taxon>
        <taxon>Kitasatosporales</taxon>
        <taxon>Streptomycetaceae</taxon>
        <taxon>Streptomyces</taxon>
    </lineage>
</organism>
<proteinExistence type="predicted"/>
<keyword evidence="3" id="KW-1185">Reference proteome</keyword>
<dbReference type="EMBL" id="WBOF01000001">
    <property type="protein sequence ID" value="MQS10867.1"/>
    <property type="molecule type" value="Genomic_DNA"/>
</dbReference>
<gene>
    <name evidence="2" type="ORF">F7Q99_00875</name>
</gene>
<dbReference type="PANTHER" id="PTHR34310:SF5">
    <property type="entry name" value="DUF427 DOMAIN PROTEIN (AFU_ORTHOLOGUE AFUA_3G02220)"/>
    <property type="match status" value="1"/>
</dbReference>
<evidence type="ECO:0000259" key="1">
    <source>
        <dbReference type="Pfam" id="PF04248"/>
    </source>
</evidence>
<protein>
    <submittedName>
        <fullName evidence="2">DUF427 domain-containing protein</fullName>
    </submittedName>
</protein>
<dbReference type="AlphaFoldDB" id="A0A6N7KKK6"/>
<dbReference type="Pfam" id="PF04248">
    <property type="entry name" value="NTP_transf_9"/>
    <property type="match status" value="1"/>
</dbReference>
<dbReference type="OrthoDB" id="285364at2"/>
<dbReference type="PANTHER" id="PTHR34310">
    <property type="entry name" value="DUF427 DOMAIN PROTEIN (AFU_ORTHOLOGUE AFUA_3G02220)"/>
    <property type="match status" value="1"/>
</dbReference>
<accession>A0A6N7KKK6</accession>
<dbReference type="RefSeq" id="WP_153459618.1">
    <property type="nucleotide sequence ID" value="NZ_WBOF01000001.1"/>
</dbReference>
<comment type="caution">
    <text evidence="2">The sequence shown here is derived from an EMBL/GenBank/DDBJ whole genome shotgun (WGS) entry which is preliminary data.</text>
</comment>
<evidence type="ECO:0000313" key="3">
    <source>
        <dbReference type="Proteomes" id="UP000450000"/>
    </source>
</evidence>
<dbReference type="Gene3D" id="2.170.150.40">
    <property type="entry name" value="Domain of unknown function (DUF427)"/>
    <property type="match status" value="1"/>
</dbReference>
<dbReference type="Proteomes" id="UP000450000">
    <property type="component" value="Unassembled WGS sequence"/>
</dbReference>
<dbReference type="InterPro" id="IPR007361">
    <property type="entry name" value="DUF427"/>
</dbReference>